<dbReference type="PANTHER" id="PTHR38075:SF1">
    <property type="entry name" value="DUF4139 DOMAIN-CONTAINING PROTEIN"/>
    <property type="match status" value="1"/>
</dbReference>
<organism evidence="3 4">
    <name type="scientific">Sphingomonas rhizophila</name>
    <dbReference type="NCBI Taxonomy" id="2071607"/>
    <lineage>
        <taxon>Bacteria</taxon>
        <taxon>Pseudomonadati</taxon>
        <taxon>Pseudomonadota</taxon>
        <taxon>Alphaproteobacteria</taxon>
        <taxon>Sphingomonadales</taxon>
        <taxon>Sphingomonadaceae</taxon>
        <taxon>Sphingomonas</taxon>
    </lineage>
</organism>
<reference evidence="3 4" key="1">
    <citation type="submission" date="2020-08" db="EMBL/GenBank/DDBJ databases">
        <title>Genome sequence of Sphingomonas rhizophila KACC 19189T.</title>
        <authorList>
            <person name="Hyun D.-W."/>
            <person name="Bae J.-W."/>
        </authorList>
    </citation>
    <scope>NUCLEOTIDE SEQUENCE [LARGE SCALE GENOMIC DNA]</scope>
    <source>
        <strain evidence="3 4">KACC 19189</strain>
    </source>
</reference>
<evidence type="ECO:0000256" key="1">
    <source>
        <dbReference type="SAM" id="MobiDB-lite"/>
    </source>
</evidence>
<proteinExistence type="predicted"/>
<accession>A0A7G9SAT6</accession>
<dbReference type="AlphaFoldDB" id="A0A7G9SAT6"/>
<evidence type="ECO:0008006" key="5">
    <source>
        <dbReference type="Google" id="ProtNLM"/>
    </source>
</evidence>
<sequence>MQRARALTGLLALTVAQTATAQAIVSSPRPDKVAITVYRSEGSTLNLNWLQGFAMVSESRRVSLPAGEVDLRFEGVTAGIIPQSAIVTGLGNSLVEKNRDAMLLSPGTLIASLLGQRVHLKRTNKATGKVVEQDVVLRSGPNGVVLQTAEGFEALRCSGMNETIRAAEVPPILSPRPTLSSRLRLARPIDATVTLTYLTNNFDWRAHYVGTLAPDGRSMSLFAWLTMANGDDTSLAGAEAMAVAGRLNRERVDVPDPEVRPITLDCWPSGTTSDIDEDESYDYPPPPAPPPPPMAPSPRSRGWRRVSW</sequence>
<dbReference type="RefSeq" id="WP_187541960.1">
    <property type="nucleotide sequence ID" value="NZ_CP060717.1"/>
</dbReference>
<name>A0A7G9SAT6_9SPHN</name>
<protein>
    <recommendedName>
        <fullName evidence="5">DUF4139 domain-containing protein</fullName>
    </recommendedName>
</protein>
<feature type="signal peptide" evidence="2">
    <location>
        <begin position="1"/>
        <end position="21"/>
    </location>
</feature>
<dbReference type="Proteomes" id="UP000515955">
    <property type="component" value="Chromosome"/>
</dbReference>
<keyword evidence="2" id="KW-0732">Signal</keyword>
<keyword evidence="4" id="KW-1185">Reference proteome</keyword>
<evidence type="ECO:0000313" key="4">
    <source>
        <dbReference type="Proteomes" id="UP000515955"/>
    </source>
</evidence>
<evidence type="ECO:0000256" key="2">
    <source>
        <dbReference type="SAM" id="SignalP"/>
    </source>
</evidence>
<gene>
    <name evidence="3" type="ORF">H9L12_12245</name>
</gene>
<dbReference type="PANTHER" id="PTHR38075">
    <property type="entry name" value="DUF4139 DOMAIN-CONTAINING PROTEIN"/>
    <property type="match status" value="1"/>
</dbReference>
<feature type="compositionally biased region" description="Pro residues" evidence="1">
    <location>
        <begin position="283"/>
        <end position="296"/>
    </location>
</feature>
<dbReference type="KEGG" id="srhi:H9L12_12245"/>
<feature type="chain" id="PRO_5028942076" description="DUF4139 domain-containing protein" evidence="2">
    <location>
        <begin position="22"/>
        <end position="308"/>
    </location>
</feature>
<evidence type="ECO:0000313" key="3">
    <source>
        <dbReference type="EMBL" id="QNN64961.1"/>
    </source>
</evidence>
<feature type="region of interest" description="Disordered" evidence="1">
    <location>
        <begin position="260"/>
        <end position="308"/>
    </location>
</feature>
<dbReference type="EMBL" id="CP060717">
    <property type="protein sequence ID" value="QNN64961.1"/>
    <property type="molecule type" value="Genomic_DNA"/>
</dbReference>